<dbReference type="EMBL" id="VFRP01000031">
    <property type="protein sequence ID" value="TPE47391.1"/>
    <property type="molecule type" value="Genomic_DNA"/>
</dbReference>
<feature type="region of interest" description="Disordered" evidence="1">
    <location>
        <begin position="1"/>
        <end position="24"/>
    </location>
</feature>
<evidence type="ECO:0000313" key="4">
    <source>
        <dbReference type="Proteomes" id="UP000319255"/>
    </source>
</evidence>
<accession>A0A501WK30</accession>
<evidence type="ECO:0000313" key="3">
    <source>
        <dbReference type="EMBL" id="TPE47391.1"/>
    </source>
</evidence>
<organism evidence="3 4">
    <name type="scientific">Amaricoccus solimangrovi</name>
    <dbReference type="NCBI Taxonomy" id="2589815"/>
    <lineage>
        <taxon>Bacteria</taxon>
        <taxon>Pseudomonadati</taxon>
        <taxon>Pseudomonadota</taxon>
        <taxon>Alphaproteobacteria</taxon>
        <taxon>Rhodobacterales</taxon>
        <taxon>Paracoccaceae</taxon>
        <taxon>Amaricoccus</taxon>
    </lineage>
</organism>
<evidence type="ECO:0000256" key="2">
    <source>
        <dbReference type="SAM" id="Phobius"/>
    </source>
</evidence>
<keyword evidence="2" id="KW-1133">Transmembrane helix</keyword>
<evidence type="ECO:0000256" key="1">
    <source>
        <dbReference type="SAM" id="MobiDB-lite"/>
    </source>
</evidence>
<keyword evidence="2" id="KW-0472">Membrane</keyword>
<feature type="transmembrane region" description="Helical" evidence="2">
    <location>
        <begin position="31"/>
        <end position="55"/>
    </location>
</feature>
<dbReference type="RefSeq" id="WP_140455938.1">
    <property type="nucleotide sequence ID" value="NZ_VFRP01000031.1"/>
</dbReference>
<reference evidence="3 4" key="1">
    <citation type="submission" date="2019-06" db="EMBL/GenBank/DDBJ databases">
        <title>A novel bacterium of genus Amaricoccus, isolated from marine sediment.</title>
        <authorList>
            <person name="Huang H."/>
            <person name="Mo K."/>
            <person name="Hu Y."/>
        </authorList>
    </citation>
    <scope>NUCLEOTIDE SEQUENCE [LARGE SCALE GENOMIC DNA]</scope>
    <source>
        <strain evidence="3 4">HB172011</strain>
    </source>
</reference>
<proteinExistence type="predicted"/>
<protein>
    <submittedName>
        <fullName evidence="3">Uncharacterized protein</fullName>
    </submittedName>
</protein>
<comment type="caution">
    <text evidence="3">The sequence shown here is derived from an EMBL/GenBank/DDBJ whole genome shotgun (WGS) entry which is preliminary data.</text>
</comment>
<keyword evidence="4" id="KW-1185">Reference proteome</keyword>
<name>A0A501WK30_9RHOB</name>
<gene>
    <name evidence="3" type="ORF">FJM51_20185</name>
</gene>
<dbReference type="AlphaFoldDB" id="A0A501WK30"/>
<keyword evidence="2" id="KW-0812">Transmembrane</keyword>
<sequence>MIGADSVDQPTPPAGRTDGLPTRRPIDGYRVIRLVLLLASAAISLSTLVWLGLALKRMLD</sequence>
<dbReference type="Proteomes" id="UP000319255">
    <property type="component" value="Unassembled WGS sequence"/>
</dbReference>